<evidence type="ECO:0000313" key="2">
    <source>
        <dbReference type="EMBL" id="MBO0653358.1"/>
    </source>
</evidence>
<comment type="caution">
    <text evidence="2">The sequence shown here is derived from an EMBL/GenBank/DDBJ whole genome shotgun (WGS) entry which is preliminary data.</text>
</comment>
<feature type="signal peptide" evidence="1">
    <location>
        <begin position="1"/>
        <end position="27"/>
    </location>
</feature>
<organism evidence="2 3">
    <name type="scientific">Streptomyces triculaminicus</name>
    <dbReference type="NCBI Taxonomy" id="2816232"/>
    <lineage>
        <taxon>Bacteria</taxon>
        <taxon>Bacillati</taxon>
        <taxon>Actinomycetota</taxon>
        <taxon>Actinomycetes</taxon>
        <taxon>Kitasatosporales</taxon>
        <taxon>Streptomycetaceae</taxon>
        <taxon>Streptomyces</taxon>
    </lineage>
</organism>
<gene>
    <name evidence="2" type="ORF">J1792_11320</name>
</gene>
<name>A0A939FMP2_9ACTN</name>
<dbReference type="Proteomes" id="UP000664781">
    <property type="component" value="Unassembled WGS sequence"/>
</dbReference>
<dbReference type="AlphaFoldDB" id="A0A939FMP2"/>
<proteinExistence type="predicted"/>
<dbReference type="EMBL" id="JAFMOF010000002">
    <property type="protein sequence ID" value="MBO0653358.1"/>
    <property type="molecule type" value="Genomic_DNA"/>
</dbReference>
<evidence type="ECO:0000313" key="3">
    <source>
        <dbReference type="Proteomes" id="UP000664781"/>
    </source>
</evidence>
<feature type="chain" id="PRO_5037933541" evidence="1">
    <location>
        <begin position="28"/>
        <end position="113"/>
    </location>
</feature>
<dbReference type="Pfam" id="PF03995">
    <property type="entry name" value="Inhibitor_I36"/>
    <property type="match status" value="1"/>
</dbReference>
<dbReference type="InterPro" id="IPR011024">
    <property type="entry name" value="G_crystallin-like"/>
</dbReference>
<sequence length="113" mass="11559">MSKAVTLAVATAAGGTAALLPASTADAQGRARVPICPHVVGLCTWSEPNSGGGVRMFPRAAPHLDPAVRSAKNQTSMAWCLYPRPSYGGRAVVLTPGSYTPGLGLEARSARPC</sequence>
<accession>A0A939FMP2</accession>
<reference evidence="2" key="1">
    <citation type="submission" date="2021-03" db="EMBL/GenBank/DDBJ databases">
        <title>Streptomyces strains.</title>
        <authorList>
            <person name="Lund M.B."/>
            <person name="Toerring T."/>
        </authorList>
    </citation>
    <scope>NUCLEOTIDE SEQUENCE</scope>
    <source>
        <strain evidence="2">JCM 4242</strain>
    </source>
</reference>
<keyword evidence="3" id="KW-1185">Reference proteome</keyword>
<evidence type="ECO:0000256" key="1">
    <source>
        <dbReference type="SAM" id="SignalP"/>
    </source>
</evidence>
<keyword evidence="1" id="KW-0732">Signal</keyword>
<protein>
    <submittedName>
        <fullName evidence="2">Peptidase inhibitor family I36 protein</fullName>
    </submittedName>
</protein>
<dbReference type="SUPFAM" id="SSF49695">
    <property type="entry name" value="gamma-Crystallin-like"/>
    <property type="match status" value="1"/>
</dbReference>
<dbReference type="RefSeq" id="WP_179198848.1">
    <property type="nucleotide sequence ID" value="NZ_JAFMOF010000002.1"/>
</dbReference>